<keyword evidence="4" id="KW-1185">Reference proteome</keyword>
<dbReference type="PANTHER" id="PTHR12509:SF9">
    <property type="entry name" value="SPERM FLAGELLAR PROTEIN 1 ISOFORM X1"/>
    <property type="match status" value="1"/>
</dbReference>
<reference evidence="3 4" key="1">
    <citation type="submission" date="2022-12" db="EMBL/GenBank/DDBJ databases">
        <title>Chromosome-level genome of Tegillarca granosa.</title>
        <authorList>
            <person name="Kim J."/>
        </authorList>
    </citation>
    <scope>NUCLEOTIDE SEQUENCE [LARGE SCALE GENOMIC DNA]</scope>
    <source>
        <strain evidence="3">Teg-2019</strain>
        <tissue evidence="3">Adductor muscle</tissue>
    </source>
</reference>
<organism evidence="3 4">
    <name type="scientific">Tegillarca granosa</name>
    <name type="common">Malaysian cockle</name>
    <name type="synonym">Anadara granosa</name>
    <dbReference type="NCBI Taxonomy" id="220873"/>
    <lineage>
        <taxon>Eukaryota</taxon>
        <taxon>Metazoa</taxon>
        <taxon>Spiralia</taxon>
        <taxon>Lophotrochozoa</taxon>
        <taxon>Mollusca</taxon>
        <taxon>Bivalvia</taxon>
        <taxon>Autobranchia</taxon>
        <taxon>Pteriomorphia</taxon>
        <taxon>Arcoida</taxon>
        <taxon>Arcoidea</taxon>
        <taxon>Arcidae</taxon>
        <taxon>Tegillarca</taxon>
    </lineage>
</organism>
<accession>A0ABQ9FN05</accession>
<name>A0ABQ9FN05_TEGGR</name>
<dbReference type="SUPFAM" id="SSF47576">
    <property type="entry name" value="Calponin-homology domain, CH-domain"/>
    <property type="match status" value="1"/>
</dbReference>
<proteinExistence type="predicted"/>
<dbReference type="Proteomes" id="UP001217089">
    <property type="component" value="Unassembled WGS sequence"/>
</dbReference>
<dbReference type="InterPro" id="IPR036872">
    <property type="entry name" value="CH_dom_sf"/>
</dbReference>
<feature type="region of interest" description="Disordered" evidence="1">
    <location>
        <begin position="126"/>
        <end position="189"/>
    </location>
</feature>
<comment type="caution">
    <text evidence="3">The sequence shown here is derived from an EMBL/GenBank/DDBJ whole genome shotgun (WGS) entry which is preliminary data.</text>
</comment>
<dbReference type="InterPro" id="IPR010441">
    <property type="entry name" value="CH_2"/>
</dbReference>
<dbReference type="InterPro" id="IPR001715">
    <property type="entry name" value="CH_dom"/>
</dbReference>
<evidence type="ECO:0000256" key="1">
    <source>
        <dbReference type="SAM" id="MobiDB-lite"/>
    </source>
</evidence>
<evidence type="ECO:0000313" key="4">
    <source>
        <dbReference type="Proteomes" id="UP001217089"/>
    </source>
</evidence>
<dbReference type="Pfam" id="PF06294">
    <property type="entry name" value="CH_2"/>
    <property type="match status" value="1"/>
</dbReference>
<dbReference type="InterPro" id="IPR052111">
    <property type="entry name" value="Spermatogenesis_Ciliary_MAP"/>
</dbReference>
<dbReference type="Gene3D" id="1.10.418.10">
    <property type="entry name" value="Calponin-like domain"/>
    <property type="match status" value="1"/>
</dbReference>
<sequence>MASKPDENPLDQFDEAELQELYSWIDGIPLSRPKRNIARDFADGVLISEIIHYHIPKLVELHNYTAGSSTNCKLGNWQTLNTKVFSKLGFEINDDVIRELIGSKPGCIERFLMLLRQKLNDMAYEMQRAKQRQRMQQGGTRKESDQPEADQYMHMGSPGRGKKGQQSQRGADPSVFKKSGMKTNIYDPTKQEKVPRLLYEEKEQECLAKDETVKIMQAKVQRLEHLLHLKDVRIEDLQSRLEALRPTGGKR</sequence>
<feature type="domain" description="Calponin-homology (CH)" evidence="2">
    <location>
        <begin position="15"/>
        <end position="120"/>
    </location>
</feature>
<dbReference type="PANTHER" id="PTHR12509">
    <property type="entry name" value="SPERMATOGENESIS-ASSOCIATED 4-RELATED"/>
    <property type="match status" value="1"/>
</dbReference>
<gene>
    <name evidence="3" type="ORF">KUTeg_004989</name>
</gene>
<protein>
    <recommendedName>
        <fullName evidence="2">Calponin-homology (CH) domain-containing protein</fullName>
    </recommendedName>
</protein>
<dbReference type="PROSITE" id="PS50021">
    <property type="entry name" value="CH"/>
    <property type="match status" value="1"/>
</dbReference>
<evidence type="ECO:0000259" key="2">
    <source>
        <dbReference type="PROSITE" id="PS50021"/>
    </source>
</evidence>
<dbReference type="EMBL" id="JARBDR010000246">
    <property type="protein sequence ID" value="KAJ8317085.1"/>
    <property type="molecule type" value="Genomic_DNA"/>
</dbReference>
<evidence type="ECO:0000313" key="3">
    <source>
        <dbReference type="EMBL" id="KAJ8317085.1"/>
    </source>
</evidence>